<dbReference type="Proteomes" id="UP000820669">
    <property type="component" value="Unassembled WGS sequence"/>
</dbReference>
<organism evidence="2 3">
    <name type="scientific">Pseudonocardia acidicola</name>
    <dbReference type="NCBI Taxonomy" id="2724939"/>
    <lineage>
        <taxon>Bacteria</taxon>
        <taxon>Bacillati</taxon>
        <taxon>Actinomycetota</taxon>
        <taxon>Actinomycetes</taxon>
        <taxon>Pseudonocardiales</taxon>
        <taxon>Pseudonocardiaceae</taxon>
        <taxon>Pseudonocardia</taxon>
    </lineage>
</organism>
<reference evidence="2 3" key="1">
    <citation type="submission" date="2020-04" db="EMBL/GenBank/DDBJ databases">
        <authorList>
            <person name="Klaysubun C."/>
            <person name="Duangmal K."/>
            <person name="Lipun K."/>
        </authorList>
    </citation>
    <scope>NUCLEOTIDE SEQUENCE [LARGE SCALE GENOMIC DNA]</scope>
    <source>
        <strain evidence="2 3">K10HN5</strain>
    </source>
</reference>
<feature type="domain" description="Isochorismatase-like" evidence="1">
    <location>
        <begin position="8"/>
        <end position="107"/>
    </location>
</feature>
<name>A0ABX1SJS8_9PSEU</name>
<evidence type="ECO:0000259" key="1">
    <source>
        <dbReference type="Pfam" id="PF00857"/>
    </source>
</evidence>
<comment type="caution">
    <text evidence="2">The sequence shown here is derived from an EMBL/GenBank/DDBJ whole genome shotgun (WGS) entry which is preliminary data.</text>
</comment>
<evidence type="ECO:0000313" key="3">
    <source>
        <dbReference type="Proteomes" id="UP000820669"/>
    </source>
</evidence>
<accession>A0ABX1SJS8</accession>
<evidence type="ECO:0000313" key="2">
    <source>
        <dbReference type="EMBL" id="NMI00783.1"/>
    </source>
</evidence>
<keyword evidence="3" id="KW-1185">Reference proteome</keyword>
<dbReference type="Gene3D" id="3.40.50.850">
    <property type="entry name" value="Isochorismatase-like"/>
    <property type="match status" value="1"/>
</dbReference>
<dbReference type="SUPFAM" id="SSF52499">
    <property type="entry name" value="Isochorismatase-like hydrolases"/>
    <property type="match status" value="1"/>
</dbReference>
<dbReference type="EMBL" id="JAAXLA010000065">
    <property type="protein sequence ID" value="NMI00783.1"/>
    <property type="molecule type" value="Genomic_DNA"/>
</dbReference>
<sequence length="112" mass="11573">MLEGDFPVPEAPAVRAALTTLLAGARQAGLPVVHVQNAGDPDAPGTPGWDLVLPPADGDMVVPQDRVGHVRVEPGTGRRAAHPRRHHLAVAGMQSDYCVAGSCRAACPTGSR</sequence>
<proteinExistence type="predicted"/>
<dbReference type="InterPro" id="IPR036380">
    <property type="entry name" value="Isochorismatase-like_sf"/>
</dbReference>
<dbReference type="InterPro" id="IPR000868">
    <property type="entry name" value="Isochorismatase-like_dom"/>
</dbReference>
<dbReference type="Pfam" id="PF00857">
    <property type="entry name" value="Isochorismatase"/>
    <property type="match status" value="1"/>
</dbReference>
<gene>
    <name evidence="2" type="ORF">HF526_26255</name>
</gene>
<protein>
    <submittedName>
        <fullName evidence="2">Isochorismatase family protein</fullName>
    </submittedName>
</protein>